<accession>A0A918KCT7</accession>
<comment type="caution">
    <text evidence="1">The sequence shown here is derived from an EMBL/GenBank/DDBJ whole genome shotgun (WGS) entry which is preliminary data.</text>
</comment>
<name>A0A918KCT7_9GAMM</name>
<organism evidence="1 2">
    <name type="scientific">Saccharospirillum salsuginis</name>
    <dbReference type="NCBI Taxonomy" id="418750"/>
    <lineage>
        <taxon>Bacteria</taxon>
        <taxon>Pseudomonadati</taxon>
        <taxon>Pseudomonadota</taxon>
        <taxon>Gammaproteobacteria</taxon>
        <taxon>Oceanospirillales</taxon>
        <taxon>Saccharospirillaceae</taxon>
        <taxon>Saccharospirillum</taxon>
    </lineage>
</organism>
<dbReference type="InterPro" id="IPR021074">
    <property type="entry name" value="Formate_DH_dsu"/>
</dbReference>
<dbReference type="EMBL" id="BMXR01000006">
    <property type="protein sequence ID" value="GGX57404.1"/>
    <property type="molecule type" value="Genomic_DNA"/>
</dbReference>
<keyword evidence="2" id="KW-1185">Reference proteome</keyword>
<evidence type="ECO:0000313" key="1">
    <source>
        <dbReference type="EMBL" id="GGX57404.1"/>
    </source>
</evidence>
<evidence type="ECO:0008006" key="3">
    <source>
        <dbReference type="Google" id="ProtNLM"/>
    </source>
</evidence>
<dbReference type="Pfam" id="PF11390">
    <property type="entry name" value="FdsD"/>
    <property type="match status" value="1"/>
</dbReference>
<dbReference type="Proteomes" id="UP000626148">
    <property type="component" value="Unassembled WGS sequence"/>
</dbReference>
<reference evidence="1" key="2">
    <citation type="submission" date="2020-09" db="EMBL/GenBank/DDBJ databases">
        <authorList>
            <person name="Sun Q."/>
            <person name="Kim S."/>
        </authorList>
    </citation>
    <scope>NUCLEOTIDE SEQUENCE</scope>
    <source>
        <strain evidence="1">KCTC 22169</strain>
    </source>
</reference>
<protein>
    <recommendedName>
        <fullName evidence="3">Formate dehydrogenase subunit delta</fullName>
    </recommendedName>
</protein>
<reference evidence="1" key="1">
    <citation type="journal article" date="2014" name="Int. J. Syst. Evol. Microbiol.">
        <title>Complete genome sequence of Corynebacterium casei LMG S-19264T (=DSM 44701T), isolated from a smear-ripened cheese.</title>
        <authorList>
            <consortium name="US DOE Joint Genome Institute (JGI-PGF)"/>
            <person name="Walter F."/>
            <person name="Albersmeier A."/>
            <person name="Kalinowski J."/>
            <person name="Ruckert C."/>
        </authorList>
    </citation>
    <scope>NUCLEOTIDE SEQUENCE</scope>
    <source>
        <strain evidence="1">KCTC 22169</strain>
    </source>
</reference>
<dbReference type="AlphaFoldDB" id="A0A918KCT7"/>
<sequence length="71" mass="7814">MSNQTETLVKMINQIAENTPSNGDSDAAADAVVAHVKKFWARPMKIIIKEYLSSSNGNELVKIAEKAILRL</sequence>
<dbReference type="RefSeq" id="WP_189609337.1">
    <property type="nucleotide sequence ID" value="NZ_BMXR01000006.1"/>
</dbReference>
<evidence type="ECO:0000313" key="2">
    <source>
        <dbReference type="Proteomes" id="UP000626148"/>
    </source>
</evidence>
<gene>
    <name evidence="1" type="ORF">GCM10007392_26210</name>
</gene>
<proteinExistence type="predicted"/>